<organism evidence="1">
    <name type="scientific">marine sediment metagenome</name>
    <dbReference type="NCBI Taxonomy" id="412755"/>
    <lineage>
        <taxon>unclassified sequences</taxon>
        <taxon>metagenomes</taxon>
        <taxon>ecological metagenomes</taxon>
    </lineage>
</organism>
<sequence>MTKFWNDTKAFGKHFWPRLCRRQRRRPKPYEISKLPWTLGGYKTVALHIDAATRRSGYGGLR</sequence>
<name>A0A0F9KCP0_9ZZZZ</name>
<protein>
    <submittedName>
        <fullName evidence="1">Uncharacterized protein</fullName>
    </submittedName>
</protein>
<dbReference type="EMBL" id="LAZR01008291">
    <property type="protein sequence ID" value="KKM79753.1"/>
    <property type="molecule type" value="Genomic_DNA"/>
</dbReference>
<reference evidence="1" key="1">
    <citation type="journal article" date="2015" name="Nature">
        <title>Complex archaea that bridge the gap between prokaryotes and eukaryotes.</title>
        <authorList>
            <person name="Spang A."/>
            <person name="Saw J.H."/>
            <person name="Jorgensen S.L."/>
            <person name="Zaremba-Niedzwiedzka K."/>
            <person name="Martijn J."/>
            <person name="Lind A.E."/>
            <person name="van Eijk R."/>
            <person name="Schleper C."/>
            <person name="Guy L."/>
            <person name="Ettema T.J."/>
        </authorList>
    </citation>
    <scope>NUCLEOTIDE SEQUENCE</scope>
</reference>
<gene>
    <name evidence="1" type="ORF">LCGC14_1346820</name>
</gene>
<accession>A0A0F9KCP0</accession>
<comment type="caution">
    <text evidence="1">The sequence shown here is derived from an EMBL/GenBank/DDBJ whole genome shotgun (WGS) entry which is preliminary data.</text>
</comment>
<evidence type="ECO:0000313" key="1">
    <source>
        <dbReference type="EMBL" id="KKM79753.1"/>
    </source>
</evidence>
<proteinExistence type="predicted"/>
<dbReference type="AlphaFoldDB" id="A0A0F9KCP0"/>